<dbReference type="EMBL" id="KI517683">
    <property type="protein sequence ID" value="ESQ33858.1"/>
    <property type="molecule type" value="Genomic_DNA"/>
</dbReference>
<protein>
    <recommendedName>
        <fullName evidence="1">KIB1-4 beta-propeller domain-containing protein</fullName>
    </recommendedName>
</protein>
<evidence type="ECO:0000313" key="2">
    <source>
        <dbReference type="EMBL" id="ESQ33858.1"/>
    </source>
</evidence>
<name>V4L273_EUTSA</name>
<dbReference type="OrthoDB" id="668187at2759"/>
<feature type="domain" description="KIB1-4 beta-propeller" evidence="1">
    <location>
        <begin position="65"/>
        <end position="190"/>
    </location>
</feature>
<dbReference type="InterPro" id="IPR005174">
    <property type="entry name" value="KIB1-4_b-propeller"/>
</dbReference>
<dbReference type="KEGG" id="eus:EUTSA_v10007993mg"/>
<evidence type="ECO:0000313" key="3">
    <source>
        <dbReference type="Proteomes" id="UP000030689"/>
    </source>
</evidence>
<dbReference type="STRING" id="72664.V4L273"/>
<gene>
    <name evidence="2" type="ORF">EUTSA_v10007993mg</name>
</gene>
<dbReference type="Gramene" id="ESQ33858">
    <property type="protein sequence ID" value="ESQ33858"/>
    <property type="gene ID" value="EUTSA_v10007993mg"/>
</dbReference>
<sequence>MSRLLSKLSPLMRKSRSVRSFSSYETGPYLSLCVSAKPLPESGNVGEVVLFDPAKEELLELTDKTIPEEIVLANGIGASKGWGIFCDPQDRCVLISDFMNPWSCKSNPKLFTLPPLTPLPSCQTDVVWNVAMSTCPDEDEDWVVGIKSLGDQLSFCRPRRDLRWTKITTPFDHFPTSNLMYSKRDGKFYLPGPGGHHLLSYDLLHLDKK</sequence>
<dbReference type="eggNOG" id="ENOG502SXZB">
    <property type="taxonomic scope" value="Eukaryota"/>
</dbReference>
<dbReference type="OMA" id="ASKGWGI"/>
<organism evidence="2 3">
    <name type="scientific">Eutrema salsugineum</name>
    <name type="common">Saltwater cress</name>
    <name type="synonym">Sisymbrium salsugineum</name>
    <dbReference type="NCBI Taxonomy" id="72664"/>
    <lineage>
        <taxon>Eukaryota</taxon>
        <taxon>Viridiplantae</taxon>
        <taxon>Streptophyta</taxon>
        <taxon>Embryophyta</taxon>
        <taxon>Tracheophyta</taxon>
        <taxon>Spermatophyta</taxon>
        <taxon>Magnoliopsida</taxon>
        <taxon>eudicotyledons</taxon>
        <taxon>Gunneridae</taxon>
        <taxon>Pentapetalae</taxon>
        <taxon>rosids</taxon>
        <taxon>malvids</taxon>
        <taxon>Brassicales</taxon>
        <taxon>Brassicaceae</taxon>
        <taxon>Eutremeae</taxon>
        <taxon>Eutrema</taxon>
    </lineage>
</organism>
<feature type="non-terminal residue" evidence="2">
    <location>
        <position position="209"/>
    </location>
</feature>
<dbReference type="Proteomes" id="UP000030689">
    <property type="component" value="Unassembled WGS sequence"/>
</dbReference>
<dbReference type="AlphaFoldDB" id="V4L273"/>
<evidence type="ECO:0000259" key="1">
    <source>
        <dbReference type="Pfam" id="PF03478"/>
    </source>
</evidence>
<proteinExistence type="predicted"/>
<keyword evidence="3" id="KW-1185">Reference proteome</keyword>
<reference evidence="2 3" key="1">
    <citation type="journal article" date="2013" name="Front. Plant Sci.">
        <title>The Reference Genome of the Halophytic Plant Eutrema salsugineum.</title>
        <authorList>
            <person name="Yang R."/>
            <person name="Jarvis D.E."/>
            <person name="Chen H."/>
            <person name="Beilstein M.A."/>
            <person name="Grimwood J."/>
            <person name="Jenkins J."/>
            <person name="Shu S."/>
            <person name="Prochnik S."/>
            <person name="Xin M."/>
            <person name="Ma C."/>
            <person name="Schmutz J."/>
            <person name="Wing R.A."/>
            <person name="Mitchell-Olds T."/>
            <person name="Schumaker K.S."/>
            <person name="Wang X."/>
        </authorList>
    </citation>
    <scope>NUCLEOTIDE SEQUENCE [LARGE SCALE GENOMIC DNA]</scope>
</reference>
<accession>V4L273</accession>
<dbReference type="Pfam" id="PF03478">
    <property type="entry name" value="Beta-prop_KIB1-4"/>
    <property type="match status" value="1"/>
</dbReference>